<name>A0A926NEN5_9BACL</name>
<protein>
    <recommendedName>
        <fullName evidence="1">DUF7674 domain-containing protein</fullName>
    </recommendedName>
</protein>
<sequence>MLSAEELAKDFLVAFPEYTEEYHEHMEDYGKLQGHVFWGDIFSYILISKVKENEDLSWIHKTFDFLERMASEGDKYVRNILQVTILARLGDDPLALHMAYTYMGKNTRESSDWIENHLGRAVK</sequence>
<proteinExistence type="predicted"/>
<organism evidence="2 3">
    <name type="scientific">Polycladospora coralii</name>
    <dbReference type="NCBI Taxonomy" id="2771432"/>
    <lineage>
        <taxon>Bacteria</taxon>
        <taxon>Bacillati</taxon>
        <taxon>Bacillota</taxon>
        <taxon>Bacilli</taxon>
        <taxon>Bacillales</taxon>
        <taxon>Thermoactinomycetaceae</taxon>
        <taxon>Polycladospora</taxon>
    </lineage>
</organism>
<dbReference type="Pfam" id="PF24722">
    <property type="entry name" value="DUF7674"/>
    <property type="match status" value="1"/>
</dbReference>
<dbReference type="EMBL" id="JACXAH010000008">
    <property type="protein sequence ID" value="MBD1372159.1"/>
    <property type="molecule type" value="Genomic_DNA"/>
</dbReference>
<accession>A0A926NEN5</accession>
<dbReference type="RefSeq" id="WP_191141874.1">
    <property type="nucleotide sequence ID" value="NZ_JACXAH010000008.1"/>
</dbReference>
<gene>
    <name evidence="2" type="ORF">IC620_07260</name>
</gene>
<keyword evidence="3" id="KW-1185">Reference proteome</keyword>
<feature type="domain" description="DUF7674" evidence="1">
    <location>
        <begin position="10"/>
        <end position="112"/>
    </location>
</feature>
<reference evidence="2" key="1">
    <citation type="submission" date="2020-09" db="EMBL/GenBank/DDBJ databases">
        <title>A novel bacterium of genus Hazenella, isolated from South China Sea.</title>
        <authorList>
            <person name="Huang H."/>
            <person name="Mo K."/>
            <person name="Hu Y."/>
        </authorList>
    </citation>
    <scope>NUCLEOTIDE SEQUENCE</scope>
    <source>
        <strain evidence="2">IB182357</strain>
    </source>
</reference>
<dbReference type="AlphaFoldDB" id="A0A926NEN5"/>
<evidence type="ECO:0000313" key="3">
    <source>
        <dbReference type="Proteomes" id="UP000661691"/>
    </source>
</evidence>
<evidence type="ECO:0000259" key="1">
    <source>
        <dbReference type="Pfam" id="PF24722"/>
    </source>
</evidence>
<dbReference type="InterPro" id="IPR056091">
    <property type="entry name" value="DUF7674"/>
</dbReference>
<dbReference type="Proteomes" id="UP000661691">
    <property type="component" value="Unassembled WGS sequence"/>
</dbReference>
<comment type="caution">
    <text evidence="2">The sequence shown here is derived from an EMBL/GenBank/DDBJ whole genome shotgun (WGS) entry which is preliminary data.</text>
</comment>
<evidence type="ECO:0000313" key="2">
    <source>
        <dbReference type="EMBL" id="MBD1372159.1"/>
    </source>
</evidence>